<evidence type="ECO:0000313" key="3">
    <source>
        <dbReference type="Proteomes" id="UP000323917"/>
    </source>
</evidence>
<sequence length="224" mass="25694">MIDRTARNDLAALIRSYLSEQLTAFEFDEALDEFRVSGDDAVMYVADAVWYHYDDCEDHLVVLTKPEWNYFQRLLLLLESNSTVRFTKTRYWNCSQIIAVVLLLCCGLIAAQTGIGAHLYLYFIPLGIGSIILSFLRRPSGECGPYAAIVFPFSSIQDLRIAYDNAQFHKVRYPKHLSDRSLRSPFMNWFWVVHNYVCWSICAPIPLLAQCFPVTNSEVSIDPS</sequence>
<keyword evidence="1" id="KW-1133">Transmembrane helix</keyword>
<accession>A0A5B9QUN1</accession>
<evidence type="ECO:0000256" key="1">
    <source>
        <dbReference type="SAM" id="Phobius"/>
    </source>
</evidence>
<feature type="transmembrane region" description="Helical" evidence="1">
    <location>
        <begin position="117"/>
        <end position="136"/>
    </location>
</feature>
<dbReference type="OrthoDB" id="272721at2"/>
<evidence type="ECO:0000313" key="2">
    <source>
        <dbReference type="EMBL" id="QEG37623.1"/>
    </source>
</evidence>
<dbReference type="RefSeq" id="WP_148075827.1">
    <property type="nucleotide sequence ID" value="NZ_CP042913.1"/>
</dbReference>
<protein>
    <submittedName>
        <fullName evidence="2">Uncharacterized protein</fullName>
    </submittedName>
</protein>
<dbReference type="Proteomes" id="UP000323917">
    <property type="component" value="Chromosome"/>
</dbReference>
<proteinExistence type="predicted"/>
<name>A0A5B9QUN1_9BACT</name>
<keyword evidence="3" id="KW-1185">Reference proteome</keyword>
<reference evidence="2 3" key="1">
    <citation type="submission" date="2019-08" db="EMBL/GenBank/DDBJ databases">
        <title>Deep-cultivation of Planctomycetes and their phenomic and genomic characterization uncovers novel biology.</title>
        <authorList>
            <person name="Wiegand S."/>
            <person name="Jogler M."/>
            <person name="Boedeker C."/>
            <person name="Pinto D."/>
            <person name="Vollmers J."/>
            <person name="Rivas-Marin E."/>
            <person name="Kohn T."/>
            <person name="Peeters S.H."/>
            <person name="Heuer A."/>
            <person name="Rast P."/>
            <person name="Oberbeckmann S."/>
            <person name="Bunk B."/>
            <person name="Jeske O."/>
            <person name="Meyerdierks A."/>
            <person name="Storesund J.E."/>
            <person name="Kallscheuer N."/>
            <person name="Luecker S."/>
            <person name="Lage O.M."/>
            <person name="Pohl T."/>
            <person name="Merkel B.J."/>
            <person name="Hornburger P."/>
            <person name="Mueller R.-W."/>
            <person name="Bruemmer F."/>
            <person name="Labrenz M."/>
            <person name="Spormann A.M."/>
            <person name="Op den Camp H."/>
            <person name="Overmann J."/>
            <person name="Amann R."/>
            <person name="Jetten M.S.M."/>
            <person name="Mascher T."/>
            <person name="Medema M.H."/>
            <person name="Devos D.P."/>
            <person name="Kaster A.-K."/>
            <person name="Ovreas L."/>
            <person name="Rohde M."/>
            <person name="Galperin M.Y."/>
            <person name="Jogler C."/>
        </authorList>
    </citation>
    <scope>NUCLEOTIDE SEQUENCE [LARGE SCALE GENOMIC DNA]</scope>
    <source>
        <strain evidence="2 3">Pr1d</strain>
    </source>
</reference>
<feature type="transmembrane region" description="Helical" evidence="1">
    <location>
        <begin position="91"/>
        <end position="111"/>
    </location>
</feature>
<dbReference type="KEGG" id="bgok:Pr1d_49690"/>
<organism evidence="2 3">
    <name type="scientific">Bythopirellula goksoeyrii</name>
    <dbReference type="NCBI Taxonomy" id="1400387"/>
    <lineage>
        <taxon>Bacteria</taxon>
        <taxon>Pseudomonadati</taxon>
        <taxon>Planctomycetota</taxon>
        <taxon>Planctomycetia</taxon>
        <taxon>Pirellulales</taxon>
        <taxon>Lacipirellulaceae</taxon>
        <taxon>Bythopirellula</taxon>
    </lineage>
</organism>
<dbReference type="EMBL" id="CP042913">
    <property type="protein sequence ID" value="QEG37623.1"/>
    <property type="molecule type" value="Genomic_DNA"/>
</dbReference>
<dbReference type="AlphaFoldDB" id="A0A5B9QUN1"/>
<keyword evidence="1" id="KW-0812">Transmembrane</keyword>
<keyword evidence="1" id="KW-0472">Membrane</keyword>
<gene>
    <name evidence="2" type="ORF">Pr1d_49690</name>
</gene>